<evidence type="ECO:0000259" key="3">
    <source>
        <dbReference type="Pfam" id="PF13472"/>
    </source>
</evidence>
<evidence type="ECO:0000256" key="2">
    <source>
        <dbReference type="SAM" id="SignalP"/>
    </source>
</evidence>
<reference evidence="4 5" key="1">
    <citation type="submission" date="2016-12" db="EMBL/GenBank/DDBJ databases">
        <title>Comparative genomics of Bartonella apis.</title>
        <authorList>
            <person name="Engel P."/>
        </authorList>
    </citation>
    <scope>NUCLEOTIDE SEQUENCE [LARGE SCALE GENOMIC DNA]</scope>
    <source>
        <strain evidence="4 5">PEB0149</strain>
    </source>
</reference>
<keyword evidence="2" id="KW-0732">Signal</keyword>
<organism evidence="4 5">
    <name type="scientific">Bartonella apis</name>
    <dbReference type="NCBI Taxonomy" id="1686310"/>
    <lineage>
        <taxon>Bacteria</taxon>
        <taxon>Pseudomonadati</taxon>
        <taxon>Pseudomonadota</taxon>
        <taxon>Alphaproteobacteria</taxon>
        <taxon>Hyphomicrobiales</taxon>
        <taxon>Bartonellaceae</taxon>
        <taxon>Bartonella</taxon>
    </lineage>
</organism>
<keyword evidence="4" id="KW-0378">Hydrolase</keyword>
<feature type="domain" description="SGNH hydrolase-type esterase" evidence="3">
    <location>
        <begin position="58"/>
        <end position="217"/>
    </location>
</feature>
<dbReference type="InterPro" id="IPR013830">
    <property type="entry name" value="SGNH_hydro"/>
</dbReference>
<feature type="chain" id="PRO_5012525720" evidence="2">
    <location>
        <begin position="25"/>
        <end position="239"/>
    </location>
</feature>
<evidence type="ECO:0000313" key="4">
    <source>
        <dbReference type="EMBL" id="OLY44571.1"/>
    </source>
</evidence>
<dbReference type="CDD" id="cd01822">
    <property type="entry name" value="Lysophospholipase_L1_like"/>
    <property type="match status" value="1"/>
</dbReference>
<dbReference type="PANTHER" id="PTHR30383:SF24">
    <property type="entry name" value="THIOESTERASE 1_PROTEASE 1_LYSOPHOSPHOLIPASE L1"/>
    <property type="match status" value="1"/>
</dbReference>
<dbReference type="PANTHER" id="PTHR30383">
    <property type="entry name" value="THIOESTERASE 1/PROTEASE 1/LYSOPHOSPHOLIPASE L1"/>
    <property type="match status" value="1"/>
</dbReference>
<dbReference type="PROSITE" id="PS51257">
    <property type="entry name" value="PROKAR_LIPOPROTEIN"/>
    <property type="match status" value="1"/>
</dbReference>
<dbReference type="Proteomes" id="UP000187344">
    <property type="component" value="Unassembled WGS sequence"/>
</dbReference>
<dbReference type="Gene3D" id="3.40.50.1110">
    <property type="entry name" value="SGNH hydrolase"/>
    <property type="match status" value="1"/>
</dbReference>
<sequence length="239" mass="26446">MLRSFICAFIGLSFGCIASLPLFAEETGQTQEPAREDSETTVLDDDLTPPRPFQIVGFGDSLMAGYRLPVDKSFTAALEAALQAKNYNISVINAGVSGDTTTGGRERLDWSVPEQTGLVILELGANDMLRGIDPKVTEDNLDFMLSRLKERKIPVILVGMKSAPNYGKEKAQQFESIYQRLADKYHVTFYPFFLEGVAGHQDLQLDDGKHPNEKGVAVIVEKMLPMIEKTLNELGVHHQ</sequence>
<dbReference type="InterPro" id="IPR051532">
    <property type="entry name" value="Ester_Hydrolysis_Enzymes"/>
</dbReference>
<comment type="caution">
    <text evidence="4">The sequence shown here is derived from an EMBL/GenBank/DDBJ whole genome shotgun (WGS) entry which is preliminary data.</text>
</comment>
<dbReference type="EC" id="3.1.2.-" evidence="4"/>
<keyword evidence="5" id="KW-1185">Reference proteome</keyword>
<dbReference type="GO" id="GO:0004622">
    <property type="term" value="F:phosphatidylcholine lysophospholipase activity"/>
    <property type="evidence" value="ECO:0007669"/>
    <property type="project" value="TreeGrafter"/>
</dbReference>
<dbReference type="SUPFAM" id="SSF52266">
    <property type="entry name" value="SGNH hydrolase"/>
    <property type="match status" value="1"/>
</dbReference>
<feature type="region of interest" description="Disordered" evidence="1">
    <location>
        <begin position="28"/>
        <end position="48"/>
    </location>
</feature>
<name>A0A1R0FC54_9HYPH</name>
<dbReference type="OrthoDB" id="9786188at2"/>
<accession>A0A1R0FC54</accession>
<evidence type="ECO:0000313" key="5">
    <source>
        <dbReference type="Proteomes" id="UP000187344"/>
    </source>
</evidence>
<evidence type="ECO:0000256" key="1">
    <source>
        <dbReference type="SAM" id="MobiDB-lite"/>
    </source>
</evidence>
<proteinExistence type="predicted"/>
<dbReference type="AlphaFoldDB" id="A0A1R0FC54"/>
<dbReference type="RefSeq" id="WP_083639761.1">
    <property type="nucleotide sequence ID" value="NZ_CALYQA010000005.1"/>
</dbReference>
<dbReference type="Pfam" id="PF13472">
    <property type="entry name" value="Lipase_GDSL_2"/>
    <property type="match status" value="1"/>
</dbReference>
<dbReference type="InterPro" id="IPR036514">
    <property type="entry name" value="SGNH_hydro_sf"/>
</dbReference>
<protein>
    <submittedName>
        <fullName evidence="4">Acyl-CoA thioesterase-1</fullName>
        <ecNumber evidence="4">3.1.2.-</ecNumber>
    </submittedName>
</protein>
<dbReference type="EMBL" id="LXYT01000001">
    <property type="protein sequence ID" value="OLY44571.1"/>
    <property type="molecule type" value="Genomic_DNA"/>
</dbReference>
<feature type="signal peptide" evidence="2">
    <location>
        <begin position="1"/>
        <end position="24"/>
    </location>
</feature>
<gene>
    <name evidence="4" type="ORF">PEB0149_020420</name>
</gene>